<evidence type="ECO:0000256" key="1">
    <source>
        <dbReference type="SAM" id="Phobius"/>
    </source>
</evidence>
<comment type="caution">
    <text evidence="2">The sequence shown here is derived from an EMBL/GenBank/DDBJ whole genome shotgun (WGS) entry which is preliminary data.</text>
</comment>
<accession>A0A8S3V193</accession>
<keyword evidence="1" id="KW-1133">Transmembrane helix</keyword>
<keyword evidence="1" id="KW-0472">Membrane</keyword>
<dbReference type="AlphaFoldDB" id="A0A8S3V193"/>
<protein>
    <submittedName>
        <fullName evidence="2">ABCC1</fullName>
    </submittedName>
</protein>
<dbReference type="EMBL" id="CAJPWZ010003037">
    <property type="protein sequence ID" value="CAG2250124.1"/>
    <property type="molecule type" value="Genomic_DNA"/>
</dbReference>
<organism evidence="2 3">
    <name type="scientific">Mytilus edulis</name>
    <name type="common">Blue mussel</name>
    <dbReference type="NCBI Taxonomy" id="6550"/>
    <lineage>
        <taxon>Eukaryota</taxon>
        <taxon>Metazoa</taxon>
        <taxon>Spiralia</taxon>
        <taxon>Lophotrochozoa</taxon>
        <taxon>Mollusca</taxon>
        <taxon>Bivalvia</taxon>
        <taxon>Autobranchia</taxon>
        <taxon>Pteriomorphia</taxon>
        <taxon>Mytilida</taxon>
        <taxon>Mytiloidea</taxon>
        <taxon>Mytilidae</taxon>
        <taxon>Mytilinae</taxon>
        <taxon>Mytilus</taxon>
    </lineage>
</organism>
<feature type="transmembrane region" description="Helical" evidence="1">
    <location>
        <begin position="139"/>
        <end position="158"/>
    </location>
</feature>
<feature type="transmembrane region" description="Helical" evidence="1">
    <location>
        <begin position="178"/>
        <end position="199"/>
    </location>
</feature>
<sequence>MTCKKKDLKNKGQNVTYIISAPICNTQLSVQDSVTLVEGSYLAKWIPVLFVLAAPLNFFFYFKRNLQAAVVQYKFILAIFITLLGILSLSIGLRDIHDVLIGEKSPDGFILSISIVLTTILIQDESHKTQRKKKRKYRFFHILGLFCSFGISFVFIFQKRKDTAVDFQNNWELQLTEWTTKLYCVLISVYLIESVILVLKQVLGANQSFEKGKADKDVSPEIKASFLSRLTWSWVTP</sequence>
<dbReference type="Proteomes" id="UP000683360">
    <property type="component" value="Unassembled WGS sequence"/>
</dbReference>
<reference evidence="2" key="1">
    <citation type="submission" date="2021-03" db="EMBL/GenBank/DDBJ databases">
        <authorList>
            <person name="Bekaert M."/>
        </authorList>
    </citation>
    <scope>NUCLEOTIDE SEQUENCE</scope>
</reference>
<name>A0A8S3V193_MYTED</name>
<keyword evidence="3" id="KW-1185">Reference proteome</keyword>
<evidence type="ECO:0000313" key="2">
    <source>
        <dbReference type="EMBL" id="CAG2250124.1"/>
    </source>
</evidence>
<proteinExistence type="predicted"/>
<feature type="transmembrane region" description="Helical" evidence="1">
    <location>
        <begin position="108"/>
        <end position="127"/>
    </location>
</feature>
<evidence type="ECO:0000313" key="3">
    <source>
        <dbReference type="Proteomes" id="UP000683360"/>
    </source>
</evidence>
<gene>
    <name evidence="2" type="ORF">MEDL_61856</name>
</gene>
<feature type="transmembrane region" description="Helical" evidence="1">
    <location>
        <begin position="74"/>
        <end position="93"/>
    </location>
</feature>
<keyword evidence="1" id="KW-0812">Transmembrane</keyword>
<feature type="transmembrane region" description="Helical" evidence="1">
    <location>
        <begin position="42"/>
        <end position="62"/>
    </location>
</feature>